<dbReference type="GO" id="GO:0003723">
    <property type="term" value="F:RNA binding"/>
    <property type="evidence" value="ECO:0007669"/>
    <property type="project" value="UniProtKB-UniRule"/>
</dbReference>
<dbReference type="SUPFAM" id="SSF48013">
    <property type="entry name" value="NusB-like"/>
    <property type="match status" value="1"/>
</dbReference>
<feature type="active site" description="Nucleophile" evidence="14">
    <location>
        <position position="370"/>
    </location>
</feature>
<dbReference type="Pfam" id="PF01189">
    <property type="entry name" value="Methyltr_RsmB-F"/>
    <property type="match status" value="1"/>
</dbReference>
<dbReference type="Gene3D" id="3.40.50.150">
    <property type="entry name" value="Vaccinia Virus protein VP39"/>
    <property type="match status" value="1"/>
</dbReference>
<dbReference type="CDD" id="cd02440">
    <property type="entry name" value="AdoMet_MTases"/>
    <property type="match status" value="1"/>
</dbReference>
<protein>
    <recommendedName>
        <fullName evidence="4">16S rRNA (cytosine(967)-C(5))-methyltransferase</fullName>
        <ecNumber evidence="4">2.1.1.176</ecNumber>
    </recommendedName>
    <alternativeName>
        <fullName evidence="11">16S rRNA m5C967 methyltransferase</fullName>
    </alternativeName>
    <alternativeName>
        <fullName evidence="12">rRNA (cytosine-C(5)-)-methyltransferase RsmB</fullName>
    </alternativeName>
</protein>
<dbReference type="FunFam" id="3.40.50.150:FF:000022">
    <property type="entry name" value="Ribosomal RNA small subunit methyltransferase B"/>
    <property type="match status" value="1"/>
</dbReference>
<feature type="domain" description="SAM-dependent MTase RsmB/NOP-type" evidence="15">
    <location>
        <begin position="158"/>
        <end position="429"/>
    </location>
</feature>
<sequence>MNTRWVAARAITRVLQEGQSLTTALDNDLKAVESNQDKAFVQAICYGVCRTYHRLDFILNILIEKPLKVLEVKALLLIGLYQLNYMRVKPHAAVSETVQAARNLPWARALINGVLRNYLRRQDELERQADNVKTAALSHPDWLIKQIERDWPEQAGTILHENNQPPPMALRVNLTKTNREDYFRLMADHDLSAQTVSFCPDGIILDKPAPIEALPKFADGWVSVQDGAAQLAAHLLDVQPGHRVLDVCAAPGGKTAHILERHPDVGQLVAVDIDENRMLRVNDNLRRLNLQATLIVGDATKPDGWWDGKPFDRILLDAPCSATGVIRRHPDIKLLRRETDIAALTILQLTILNAVWPLLASGGMLLYATCSVLKQENEQQLQDFLSSHDDAIECLIADDGWGVPCEVGRQVLTGESSMDGFYYARLIKQ</sequence>
<dbReference type="Pfam" id="PF01029">
    <property type="entry name" value="NusB"/>
    <property type="match status" value="1"/>
</dbReference>
<dbReference type="STRING" id="1116472.MGMO_91c00180"/>
<evidence type="ECO:0000256" key="11">
    <source>
        <dbReference type="ARBA" id="ARBA00030399"/>
    </source>
</evidence>
<evidence type="ECO:0000256" key="14">
    <source>
        <dbReference type="PROSITE-ProRule" id="PRU01023"/>
    </source>
</evidence>
<evidence type="ECO:0000256" key="1">
    <source>
        <dbReference type="ARBA" id="ARBA00002724"/>
    </source>
</evidence>
<dbReference type="RefSeq" id="WP_023495193.1">
    <property type="nucleotide sequence ID" value="NZ_AYLO01000087.1"/>
</dbReference>
<dbReference type="GO" id="GO:0070475">
    <property type="term" value="P:rRNA base methylation"/>
    <property type="evidence" value="ECO:0007669"/>
    <property type="project" value="TreeGrafter"/>
</dbReference>
<evidence type="ECO:0000313" key="16">
    <source>
        <dbReference type="EMBL" id="ESS71767.1"/>
    </source>
</evidence>
<dbReference type="NCBIfam" id="TIGR00563">
    <property type="entry name" value="rsmB"/>
    <property type="match status" value="1"/>
</dbReference>
<dbReference type="InterPro" id="IPR001678">
    <property type="entry name" value="MeTrfase_RsmB-F_NOP2_dom"/>
</dbReference>
<dbReference type="Proteomes" id="UP000017842">
    <property type="component" value="Unassembled WGS sequence"/>
</dbReference>
<feature type="binding site" evidence="14">
    <location>
        <position position="317"/>
    </location>
    <ligand>
        <name>S-adenosyl-L-methionine</name>
        <dbReference type="ChEBI" id="CHEBI:59789"/>
    </ligand>
</feature>
<gene>
    <name evidence="16" type="primary">rsmB</name>
    <name evidence="16" type="ORF">MGMO_91c00180</name>
</gene>
<evidence type="ECO:0000256" key="8">
    <source>
        <dbReference type="ARBA" id="ARBA00022679"/>
    </source>
</evidence>
<dbReference type="PROSITE" id="PS01153">
    <property type="entry name" value="NOL1_NOP2_SUN"/>
    <property type="match status" value="1"/>
</dbReference>
<dbReference type="InterPro" id="IPR049560">
    <property type="entry name" value="MeTrfase_RsmB-F_NOP2_cat"/>
</dbReference>
<dbReference type="InterPro" id="IPR035926">
    <property type="entry name" value="NusB-like_sf"/>
</dbReference>
<dbReference type="NCBIfam" id="NF011494">
    <property type="entry name" value="PRK14902.1"/>
    <property type="match status" value="1"/>
</dbReference>
<evidence type="ECO:0000256" key="6">
    <source>
        <dbReference type="ARBA" id="ARBA00022552"/>
    </source>
</evidence>
<dbReference type="OrthoDB" id="9810297at2"/>
<organism evidence="16 17">
    <name type="scientific">Methyloglobulus morosus KoM1</name>
    <dbReference type="NCBI Taxonomy" id="1116472"/>
    <lineage>
        <taxon>Bacteria</taxon>
        <taxon>Pseudomonadati</taxon>
        <taxon>Pseudomonadota</taxon>
        <taxon>Gammaproteobacteria</taxon>
        <taxon>Methylococcales</taxon>
        <taxon>Methylococcaceae</taxon>
        <taxon>Methyloglobulus</taxon>
    </lineage>
</organism>
<feature type="binding site" evidence="14">
    <location>
        <position position="272"/>
    </location>
    <ligand>
        <name>S-adenosyl-L-methionine</name>
        <dbReference type="ChEBI" id="CHEBI:59789"/>
    </ligand>
</feature>
<evidence type="ECO:0000256" key="7">
    <source>
        <dbReference type="ARBA" id="ARBA00022603"/>
    </source>
</evidence>
<evidence type="ECO:0000256" key="13">
    <source>
        <dbReference type="ARBA" id="ARBA00047283"/>
    </source>
</evidence>
<dbReference type="EMBL" id="AYLO01000087">
    <property type="protein sequence ID" value="ESS71767.1"/>
    <property type="molecule type" value="Genomic_DNA"/>
</dbReference>
<feature type="binding site" evidence="14">
    <location>
        <position position="298"/>
    </location>
    <ligand>
        <name>S-adenosyl-L-methionine</name>
        <dbReference type="ChEBI" id="CHEBI:59789"/>
    </ligand>
</feature>
<dbReference type="PROSITE" id="PS51686">
    <property type="entry name" value="SAM_MT_RSMB_NOP"/>
    <property type="match status" value="1"/>
</dbReference>
<dbReference type="InterPro" id="IPR004573">
    <property type="entry name" value="rRNA_ssu_MeTfrase_B"/>
</dbReference>
<dbReference type="Gene3D" id="3.30.70.1170">
    <property type="entry name" value="Sun protein, domain 3"/>
    <property type="match status" value="1"/>
</dbReference>
<keyword evidence="8 14" id="KW-0808">Transferase</keyword>
<dbReference type="GO" id="GO:0009383">
    <property type="term" value="F:rRNA (cytosine-C5-)-methyltransferase activity"/>
    <property type="evidence" value="ECO:0007669"/>
    <property type="project" value="TreeGrafter"/>
</dbReference>
<dbReference type="NCBIfam" id="NF008149">
    <property type="entry name" value="PRK10901.1"/>
    <property type="match status" value="1"/>
</dbReference>
<keyword evidence="10 14" id="KW-0694">RNA-binding</keyword>
<evidence type="ECO:0000256" key="10">
    <source>
        <dbReference type="ARBA" id="ARBA00022884"/>
    </source>
</evidence>
<dbReference type="EC" id="2.1.1.176" evidence="4"/>
<dbReference type="GO" id="GO:0006355">
    <property type="term" value="P:regulation of DNA-templated transcription"/>
    <property type="evidence" value="ECO:0007669"/>
    <property type="project" value="InterPro"/>
</dbReference>
<dbReference type="PATRIC" id="fig|1116472.3.peg.2481"/>
<dbReference type="PANTHER" id="PTHR22807:SF61">
    <property type="entry name" value="NOL1_NOP2_SUN FAMILY PROTEIN _ ANTITERMINATION NUSB DOMAIN-CONTAINING PROTEIN"/>
    <property type="match status" value="1"/>
</dbReference>
<dbReference type="SUPFAM" id="SSF53335">
    <property type="entry name" value="S-adenosyl-L-methionine-dependent methyltransferases"/>
    <property type="match status" value="1"/>
</dbReference>
<dbReference type="InterPro" id="IPR029063">
    <property type="entry name" value="SAM-dependent_MTases_sf"/>
</dbReference>
<evidence type="ECO:0000256" key="2">
    <source>
        <dbReference type="ARBA" id="ARBA00004496"/>
    </source>
</evidence>
<evidence type="ECO:0000259" key="15">
    <source>
        <dbReference type="PROSITE" id="PS51686"/>
    </source>
</evidence>
<comment type="function">
    <text evidence="1">Specifically methylates the cytosine at position 967 (m5C967) of 16S rRNA.</text>
</comment>
<evidence type="ECO:0000256" key="5">
    <source>
        <dbReference type="ARBA" id="ARBA00022490"/>
    </source>
</evidence>
<keyword evidence="5" id="KW-0963">Cytoplasm</keyword>
<name>V5BZU8_9GAMM</name>
<evidence type="ECO:0000256" key="3">
    <source>
        <dbReference type="ARBA" id="ARBA00007494"/>
    </source>
</evidence>
<dbReference type="Gene3D" id="1.10.287.730">
    <property type="entry name" value="Helix hairpin bin"/>
    <property type="match status" value="1"/>
</dbReference>
<evidence type="ECO:0000256" key="12">
    <source>
        <dbReference type="ARBA" id="ARBA00031088"/>
    </source>
</evidence>
<keyword evidence="7 14" id="KW-0489">Methyltransferase</keyword>
<dbReference type="AlphaFoldDB" id="V5BZU8"/>
<dbReference type="InterPro" id="IPR023267">
    <property type="entry name" value="RCMT"/>
</dbReference>
<evidence type="ECO:0000256" key="4">
    <source>
        <dbReference type="ARBA" id="ARBA00012140"/>
    </source>
</evidence>
<feature type="binding site" evidence="14">
    <location>
        <begin position="248"/>
        <end position="254"/>
    </location>
    <ligand>
        <name>S-adenosyl-L-methionine</name>
        <dbReference type="ChEBI" id="CHEBI:59789"/>
    </ligand>
</feature>
<dbReference type="InterPro" id="IPR006027">
    <property type="entry name" value="NusB_RsmB_TIM44"/>
</dbReference>
<dbReference type="eggNOG" id="COG0144">
    <property type="taxonomic scope" value="Bacteria"/>
</dbReference>
<reference evidence="16 17" key="1">
    <citation type="journal article" date="2013" name="Genome Announc.">
        <title>Draft Genome Sequence of the Methanotrophic Gammaproteobacterium Methyloglobulus morosus DSM 22980 Strain KoM1.</title>
        <authorList>
            <person name="Poehlein A."/>
            <person name="Deutzmann J.S."/>
            <person name="Daniel R."/>
            <person name="Simeonova D.D."/>
        </authorList>
    </citation>
    <scope>NUCLEOTIDE SEQUENCE [LARGE SCALE GENOMIC DNA]</scope>
    <source>
        <strain evidence="16 17">KoM1</strain>
    </source>
</reference>
<comment type="catalytic activity">
    <reaction evidence="13">
        <text>cytidine(967) in 16S rRNA + S-adenosyl-L-methionine = 5-methylcytidine(967) in 16S rRNA + S-adenosyl-L-homocysteine + H(+)</text>
        <dbReference type="Rhea" id="RHEA:42748"/>
        <dbReference type="Rhea" id="RHEA-COMP:10219"/>
        <dbReference type="Rhea" id="RHEA-COMP:10220"/>
        <dbReference type="ChEBI" id="CHEBI:15378"/>
        <dbReference type="ChEBI" id="CHEBI:57856"/>
        <dbReference type="ChEBI" id="CHEBI:59789"/>
        <dbReference type="ChEBI" id="CHEBI:74483"/>
        <dbReference type="ChEBI" id="CHEBI:82748"/>
        <dbReference type="EC" id="2.1.1.176"/>
    </reaction>
</comment>
<dbReference type="PANTHER" id="PTHR22807">
    <property type="entry name" value="NOP2 YEAST -RELATED NOL1/NOP2/FMU SUN DOMAIN-CONTAINING"/>
    <property type="match status" value="1"/>
</dbReference>
<keyword evidence="6" id="KW-0698">rRNA processing</keyword>
<evidence type="ECO:0000256" key="9">
    <source>
        <dbReference type="ARBA" id="ARBA00022691"/>
    </source>
</evidence>
<dbReference type="Gene3D" id="1.10.940.10">
    <property type="entry name" value="NusB-like"/>
    <property type="match status" value="1"/>
</dbReference>
<dbReference type="InterPro" id="IPR018314">
    <property type="entry name" value="RsmB/NOL1/NOP2-like_CS"/>
</dbReference>
<proteinExistence type="inferred from homology"/>
<dbReference type="Pfam" id="PF22458">
    <property type="entry name" value="RsmF-B_ferredox"/>
    <property type="match status" value="1"/>
</dbReference>
<dbReference type="InterPro" id="IPR054728">
    <property type="entry name" value="RsmB-like_ferredoxin"/>
</dbReference>
<keyword evidence="9 14" id="KW-0949">S-adenosyl-L-methionine</keyword>
<comment type="subcellular location">
    <subcellularLocation>
        <location evidence="2">Cytoplasm</location>
    </subcellularLocation>
</comment>
<dbReference type="GO" id="GO:0005829">
    <property type="term" value="C:cytosol"/>
    <property type="evidence" value="ECO:0007669"/>
    <property type="project" value="TreeGrafter"/>
</dbReference>
<dbReference type="PRINTS" id="PR02008">
    <property type="entry name" value="RCMTFAMILY"/>
</dbReference>
<keyword evidence="17" id="KW-1185">Reference proteome</keyword>
<comment type="similarity">
    <text evidence="3 14">Belongs to the class I-like SAM-binding methyltransferase superfamily. RsmB/NOP family.</text>
</comment>
<evidence type="ECO:0000313" key="17">
    <source>
        <dbReference type="Proteomes" id="UP000017842"/>
    </source>
</evidence>
<comment type="caution">
    <text evidence="16">The sequence shown here is derived from an EMBL/GenBank/DDBJ whole genome shotgun (WGS) entry which is preliminary data.</text>
</comment>
<accession>V5BZU8</accession>